<dbReference type="Proteomes" id="UP001146453">
    <property type="component" value="Unassembled WGS sequence"/>
</dbReference>
<dbReference type="InterPro" id="IPR054215">
    <property type="entry name" value="DUF6923"/>
</dbReference>
<dbReference type="RefSeq" id="WP_269951795.1">
    <property type="nucleotide sequence ID" value="NZ_JAKMUR010000003.1"/>
</dbReference>
<dbReference type="NCBIfam" id="TIGR01167">
    <property type="entry name" value="LPXTG_anchor"/>
    <property type="match status" value="1"/>
</dbReference>
<keyword evidence="2" id="KW-1133">Transmembrane helix</keyword>
<keyword evidence="2" id="KW-0812">Transmembrane</keyword>
<comment type="caution">
    <text evidence="5">The sequence shown here is derived from an EMBL/GenBank/DDBJ whole genome shotgun (WGS) entry which is preliminary data.</text>
</comment>
<evidence type="ECO:0000259" key="3">
    <source>
        <dbReference type="Pfam" id="PF17802"/>
    </source>
</evidence>
<feature type="region of interest" description="Disordered" evidence="1">
    <location>
        <begin position="533"/>
        <end position="561"/>
    </location>
</feature>
<name>A0ABT4R653_9CORY</name>
<evidence type="ECO:0000259" key="4">
    <source>
        <dbReference type="Pfam" id="PF21959"/>
    </source>
</evidence>
<feature type="domain" description="SpaA-like prealbumin fold" evidence="3">
    <location>
        <begin position="1068"/>
        <end position="1139"/>
    </location>
</feature>
<organism evidence="5 6">
    <name type="scientific">Corynebacterium lehmanniae</name>
    <dbReference type="NCBI Taxonomy" id="2913497"/>
    <lineage>
        <taxon>Bacteria</taxon>
        <taxon>Bacillati</taxon>
        <taxon>Actinomycetota</taxon>
        <taxon>Actinomycetes</taxon>
        <taxon>Mycobacteriales</taxon>
        <taxon>Corynebacteriaceae</taxon>
        <taxon>Corynebacterium</taxon>
    </lineage>
</organism>
<dbReference type="EMBL" id="JAKMUR010000003">
    <property type="protein sequence ID" value="MCZ9291046.1"/>
    <property type="molecule type" value="Genomic_DNA"/>
</dbReference>
<evidence type="ECO:0000313" key="6">
    <source>
        <dbReference type="Proteomes" id="UP001146453"/>
    </source>
</evidence>
<dbReference type="InterPro" id="IPR041033">
    <property type="entry name" value="SpaA_PFL_dom_1"/>
</dbReference>
<feature type="domain" description="DUF6923" evidence="4">
    <location>
        <begin position="583"/>
        <end position="886"/>
    </location>
</feature>
<protein>
    <submittedName>
        <fullName evidence="5">LPXTG cell wall anchor domain-containing protein</fullName>
    </submittedName>
</protein>
<evidence type="ECO:0000313" key="5">
    <source>
        <dbReference type="EMBL" id="MCZ9291046.1"/>
    </source>
</evidence>
<feature type="compositionally biased region" description="Low complexity" evidence="1">
    <location>
        <begin position="349"/>
        <end position="373"/>
    </location>
</feature>
<evidence type="ECO:0000256" key="2">
    <source>
        <dbReference type="SAM" id="Phobius"/>
    </source>
</evidence>
<keyword evidence="2" id="KW-0472">Membrane</keyword>
<sequence>MALAAGLGSYPVDAQETAASPASATQELAVPNAVTVERSGEIDHITIRDTDDNPWDSGRKASDEYIWGVKRIGDGDITRIVKVVADGEELDPQYFGFVNGEDFDVIGIDEDAFWTIPPMKLEIEVETTEVGEYAIAEPEEVSTARELSETGYGRTDNATATVNPGGVGMVRAANDTVWSNEVKLNSEIVGTGKQKFDKIGTEPYFEVRPAGELPNQVGPDIRITRIVVRNIEDKSGKADNEAEILKNEGVYEKHYFDDIKQVRDHKNRVKGFEVEFFDPETGDSPVSEEFIIHSGQDSLKIGVDGVDHWDEDLATLRQRYVVEVYGSFRVKNETSAPSSTAPTTPPTTAPNTPTTQASPTTAATSPNNPATNTGFVIAADPKTGTGVSISESSTAGSNPYITTAAFDDWTNFASAIVTVEAPNSVLSIESYSFNIGALEEGVTLGRKVISRSADRVVYEVYPVRNGSRVPSALVQKGSPVTMTSRFSDSPRNVKATALISGSKASAPAGSTTTLPVQPPAKPKLPIAPIVEKDVPPTQTGSVCPSGSPKPVARKPRRELTPAEEDYGHRRFIVASPVSSGSRASSQLYLRAYGMDGNGSTNEPIGPKSAWVYNALAYNEKDNYLYAISQPRVGTKDGYKDDPCFPAGHLLQIDPYTGEVFDLGVVKGFQGSLPEDHSKKTANDLGSGINAGSFDGNGNYWVAGSSSFGSGRMYNVNLDTRVAETKSTLPDTYERKQHWDEHLKYRTTSEDFVVSQDSPGYMWGLPSGWSLKNYGLYLERVSLSGEEAVQIDISDLKVPNSDKTLREFLDMGPSDSSPVWGQAWIEPDGTFAFGKGSGSASDKNQAEVIRLRVTNQNGKPTGKNAISVKVVGTDVAPTSYNTDAAWAPAVQNPAPRANPVVEKQGIGNAIENPDGTYTVNYRIVVSADDKGRFVSYDNVIDTPAVPHEVTVLGAVWTQFDEFNRQIANGQSEGAGPFYLAPYGDIQPQNQQVLGLTSSGTHTFKISVRIRVNSPLNVENACATGPGLFNTVRVGNSSSVACVPPPSIEGDTTSLYLVKVDGDRPADLNDTRSTLKGAKFELVRTDQPQERVIDLNYDKQTGYFSAEGLESGSYRLTELTAPIGEDGMRYSLLVRPLVFNVRTEGSGTDIHTVISFDDDSQIMAKQVSGRDLPASWKLSASDAVITVANVRQGNLPKTGGVGVQLPILLGGALIAAGALMGRRKVAA</sequence>
<proteinExistence type="predicted"/>
<dbReference type="Pfam" id="PF17802">
    <property type="entry name" value="SpaA"/>
    <property type="match status" value="1"/>
</dbReference>
<reference evidence="5" key="1">
    <citation type="submission" date="2022-02" db="EMBL/GenBank/DDBJ databases">
        <title>Corynebacterium sp. from urogenital microbiome.</title>
        <authorList>
            <person name="Cappelli E.A."/>
            <person name="Ribeiro T.G."/>
            <person name="Peixe L."/>
        </authorList>
    </citation>
    <scope>NUCLEOTIDE SEQUENCE</scope>
    <source>
        <strain evidence="5">C8Ua_144</strain>
    </source>
</reference>
<feature type="region of interest" description="Disordered" evidence="1">
    <location>
        <begin position="332"/>
        <end position="376"/>
    </location>
</feature>
<gene>
    <name evidence="5" type="ORF">L8U61_02725</name>
</gene>
<evidence type="ECO:0000256" key="1">
    <source>
        <dbReference type="SAM" id="MobiDB-lite"/>
    </source>
</evidence>
<dbReference type="InterPro" id="IPR013783">
    <property type="entry name" value="Ig-like_fold"/>
</dbReference>
<accession>A0ABT4R653</accession>
<dbReference type="Gene3D" id="2.60.40.10">
    <property type="entry name" value="Immunoglobulins"/>
    <property type="match status" value="1"/>
</dbReference>
<feature type="transmembrane region" description="Helical" evidence="2">
    <location>
        <begin position="1199"/>
        <end position="1219"/>
    </location>
</feature>
<keyword evidence="6" id="KW-1185">Reference proteome</keyword>
<dbReference type="Pfam" id="PF21959">
    <property type="entry name" value="DUF6923"/>
    <property type="match status" value="1"/>
</dbReference>